<dbReference type="Proteomes" id="UP001500880">
    <property type="component" value="Unassembled WGS sequence"/>
</dbReference>
<evidence type="ECO:0000313" key="2">
    <source>
        <dbReference type="EMBL" id="GAA0501967.1"/>
    </source>
</evidence>
<feature type="transmembrane region" description="Helical" evidence="1">
    <location>
        <begin position="45"/>
        <end position="67"/>
    </location>
</feature>
<dbReference type="EMBL" id="BAAADO010000008">
    <property type="protein sequence ID" value="GAA0501967.1"/>
    <property type="molecule type" value="Genomic_DNA"/>
</dbReference>
<organism evidence="2 3">
    <name type="scientific">Salinibacillus aidingensis</name>
    <dbReference type="NCBI Taxonomy" id="237684"/>
    <lineage>
        <taxon>Bacteria</taxon>
        <taxon>Bacillati</taxon>
        <taxon>Bacillota</taxon>
        <taxon>Bacilli</taxon>
        <taxon>Bacillales</taxon>
        <taxon>Bacillaceae</taxon>
        <taxon>Salinibacillus</taxon>
    </lineage>
</organism>
<name>A0ABN1BPP9_9BACI</name>
<evidence type="ECO:0000256" key="1">
    <source>
        <dbReference type="SAM" id="Phobius"/>
    </source>
</evidence>
<reference evidence="2 3" key="1">
    <citation type="journal article" date="2019" name="Int. J. Syst. Evol. Microbiol.">
        <title>The Global Catalogue of Microorganisms (GCM) 10K type strain sequencing project: providing services to taxonomists for standard genome sequencing and annotation.</title>
        <authorList>
            <consortium name="The Broad Institute Genomics Platform"/>
            <consortium name="The Broad Institute Genome Sequencing Center for Infectious Disease"/>
            <person name="Wu L."/>
            <person name="Ma J."/>
        </authorList>
    </citation>
    <scope>NUCLEOTIDE SEQUENCE [LARGE SCALE GENOMIC DNA]</scope>
    <source>
        <strain evidence="2 3">JCM 12389</strain>
    </source>
</reference>
<comment type="caution">
    <text evidence="2">The sequence shown here is derived from an EMBL/GenBank/DDBJ whole genome shotgun (WGS) entry which is preliminary data.</text>
</comment>
<keyword evidence="1" id="KW-1133">Transmembrane helix</keyword>
<sequence>MNQLKTCLIKLIISLLLVLGIHKIARLDLPLLFEFPFVGDYIQYLYDFLFKGILLVIAVVLFLKVAYQCAKELWSN</sequence>
<accession>A0ABN1BPP9</accession>
<proteinExistence type="predicted"/>
<keyword evidence="1" id="KW-0472">Membrane</keyword>
<keyword evidence="1" id="KW-0812">Transmembrane</keyword>
<protein>
    <recommendedName>
        <fullName evidence="4">YfzA-like protein</fullName>
    </recommendedName>
</protein>
<feature type="transmembrane region" description="Helical" evidence="1">
    <location>
        <begin position="7"/>
        <end position="25"/>
    </location>
</feature>
<gene>
    <name evidence="2" type="ORF">GCM10008986_31910</name>
</gene>
<dbReference type="RefSeq" id="WP_343843268.1">
    <property type="nucleotide sequence ID" value="NZ_BAAADO010000008.1"/>
</dbReference>
<keyword evidence="3" id="KW-1185">Reference proteome</keyword>
<evidence type="ECO:0000313" key="3">
    <source>
        <dbReference type="Proteomes" id="UP001500880"/>
    </source>
</evidence>
<evidence type="ECO:0008006" key="4">
    <source>
        <dbReference type="Google" id="ProtNLM"/>
    </source>
</evidence>